<sequence>MKNPRSRWSTATQERIYGQKLLQALRSLRSTKQAQSQPLKMMARSRAIKDAADLALALTAKGQNRWSRAILLSQWQKRKLWLKVGGKMRRRTWVGKPGSGRWRMSPRLRPRRGSGEKVREKLRVLSRLVPGGPRLSAPTLLEEAADYVAALEMQVKAMRTLAVLLSSTTQNPNVES</sequence>
<protein>
    <submittedName>
        <fullName evidence="1">Uncharacterized protein</fullName>
    </submittedName>
</protein>
<dbReference type="EMBL" id="CM056816">
    <property type="protein sequence ID" value="KAJ8633253.1"/>
    <property type="molecule type" value="Genomic_DNA"/>
</dbReference>
<keyword evidence="2" id="KW-1185">Reference proteome</keyword>
<proteinExistence type="predicted"/>
<evidence type="ECO:0000313" key="1">
    <source>
        <dbReference type="EMBL" id="KAJ8633253.1"/>
    </source>
</evidence>
<comment type="caution">
    <text evidence="1">The sequence shown here is derived from an EMBL/GenBank/DDBJ whole genome shotgun (WGS) entry which is preliminary data.</text>
</comment>
<dbReference type="Proteomes" id="UP001234297">
    <property type="component" value="Chromosome 8"/>
</dbReference>
<gene>
    <name evidence="1" type="ORF">MRB53_026589</name>
</gene>
<name>A0ACC2LJE4_PERAE</name>
<reference evidence="1 2" key="1">
    <citation type="journal article" date="2022" name="Hortic Res">
        <title>A haplotype resolved chromosomal level avocado genome allows analysis of novel avocado genes.</title>
        <authorList>
            <person name="Nath O."/>
            <person name="Fletcher S.J."/>
            <person name="Hayward A."/>
            <person name="Shaw L.M."/>
            <person name="Masouleh A.K."/>
            <person name="Furtado A."/>
            <person name="Henry R.J."/>
            <person name="Mitter N."/>
        </authorList>
    </citation>
    <scope>NUCLEOTIDE SEQUENCE [LARGE SCALE GENOMIC DNA]</scope>
    <source>
        <strain evidence="2">cv. Hass</strain>
    </source>
</reference>
<accession>A0ACC2LJE4</accession>
<evidence type="ECO:0000313" key="2">
    <source>
        <dbReference type="Proteomes" id="UP001234297"/>
    </source>
</evidence>
<organism evidence="1 2">
    <name type="scientific">Persea americana</name>
    <name type="common">Avocado</name>
    <dbReference type="NCBI Taxonomy" id="3435"/>
    <lineage>
        <taxon>Eukaryota</taxon>
        <taxon>Viridiplantae</taxon>
        <taxon>Streptophyta</taxon>
        <taxon>Embryophyta</taxon>
        <taxon>Tracheophyta</taxon>
        <taxon>Spermatophyta</taxon>
        <taxon>Magnoliopsida</taxon>
        <taxon>Magnoliidae</taxon>
        <taxon>Laurales</taxon>
        <taxon>Lauraceae</taxon>
        <taxon>Persea</taxon>
    </lineage>
</organism>